<keyword evidence="1" id="KW-0812">Transmembrane</keyword>
<keyword evidence="1" id="KW-0472">Membrane</keyword>
<gene>
    <name evidence="2" type="ORF">BT63DRAFT_426661</name>
</gene>
<evidence type="ECO:0000313" key="2">
    <source>
        <dbReference type="EMBL" id="KAF2667813.1"/>
    </source>
</evidence>
<reference evidence="2" key="1">
    <citation type="journal article" date="2020" name="Stud. Mycol.">
        <title>101 Dothideomycetes genomes: a test case for predicting lifestyles and emergence of pathogens.</title>
        <authorList>
            <person name="Haridas S."/>
            <person name="Albert R."/>
            <person name="Binder M."/>
            <person name="Bloem J."/>
            <person name="Labutti K."/>
            <person name="Salamov A."/>
            <person name="Andreopoulos B."/>
            <person name="Baker S."/>
            <person name="Barry K."/>
            <person name="Bills G."/>
            <person name="Bluhm B."/>
            <person name="Cannon C."/>
            <person name="Castanera R."/>
            <person name="Culley D."/>
            <person name="Daum C."/>
            <person name="Ezra D."/>
            <person name="Gonzalez J."/>
            <person name="Henrissat B."/>
            <person name="Kuo A."/>
            <person name="Liang C."/>
            <person name="Lipzen A."/>
            <person name="Lutzoni F."/>
            <person name="Magnuson J."/>
            <person name="Mondo S."/>
            <person name="Nolan M."/>
            <person name="Ohm R."/>
            <person name="Pangilinan J."/>
            <person name="Park H.-J."/>
            <person name="Ramirez L."/>
            <person name="Alfaro M."/>
            <person name="Sun H."/>
            <person name="Tritt A."/>
            <person name="Yoshinaga Y."/>
            <person name="Zwiers L.-H."/>
            <person name="Turgeon B."/>
            <person name="Goodwin S."/>
            <person name="Spatafora J."/>
            <person name="Crous P."/>
            <person name="Grigoriev I."/>
        </authorList>
    </citation>
    <scope>NUCLEOTIDE SEQUENCE</scope>
    <source>
        <strain evidence="2">CBS 115976</strain>
    </source>
</reference>
<evidence type="ECO:0000256" key="1">
    <source>
        <dbReference type="SAM" id="Phobius"/>
    </source>
</evidence>
<dbReference type="AlphaFoldDB" id="A0A6A6U935"/>
<keyword evidence="3" id="KW-1185">Reference proteome</keyword>
<sequence length="61" mass="6589">MRYFVTGVNPVVGLSRGNSLCLPICTLRALKDAYVPGMVSIGCGAWCASVTVRRSRQLRMG</sequence>
<name>A0A6A6U935_9PEZI</name>
<dbReference type="EMBL" id="MU004237">
    <property type="protein sequence ID" value="KAF2667813.1"/>
    <property type="molecule type" value="Genomic_DNA"/>
</dbReference>
<dbReference type="Proteomes" id="UP000799302">
    <property type="component" value="Unassembled WGS sequence"/>
</dbReference>
<keyword evidence="1" id="KW-1133">Transmembrane helix</keyword>
<feature type="transmembrane region" description="Helical" evidence="1">
    <location>
        <begin position="33"/>
        <end position="52"/>
    </location>
</feature>
<protein>
    <submittedName>
        <fullName evidence="2">Uncharacterized protein</fullName>
    </submittedName>
</protein>
<accession>A0A6A6U935</accession>
<evidence type="ECO:0000313" key="3">
    <source>
        <dbReference type="Proteomes" id="UP000799302"/>
    </source>
</evidence>
<proteinExistence type="predicted"/>
<organism evidence="2 3">
    <name type="scientific">Microthyrium microscopicum</name>
    <dbReference type="NCBI Taxonomy" id="703497"/>
    <lineage>
        <taxon>Eukaryota</taxon>
        <taxon>Fungi</taxon>
        <taxon>Dikarya</taxon>
        <taxon>Ascomycota</taxon>
        <taxon>Pezizomycotina</taxon>
        <taxon>Dothideomycetes</taxon>
        <taxon>Dothideomycetes incertae sedis</taxon>
        <taxon>Microthyriales</taxon>
        <taxon>Microthyriaceae</taxon>
        <taxon>Microthyrium</taxon>
    </lineage>
</organism>